<evidence type="ECO:0000256" key="2">
    <source>
        <dbReference type="SAM" id="Phobius"/>
    </source>
</evidence>
<protein>
    <submittedName>
        <fullName evidence="3">Uncharacterized protein</fullName>
    </submittedName>
</protein>
<keyword evidence="2" id="KW-0812">Transmembrane</keyword>
<dbReference type="AlphaFoldDB" id="A0A2P2C9K4"/>
<organism evidence="3">
    <name type="scientific">metagenome</name>
    <dbReference type="NCBI Taxonomy" id="256318"/>
    <lineage>
        <taxon>unclassified sequences</taxon>
        <taxon>metagenomes</taxon>
    </lineage>
</organism>
<feature type="transmembrane region" description="Helical" evidence="2">
    <location>
        <begin position="41"/>
        <end position="59"/>
    </location>
</feature>
<dbReference type="EMBL" id="CZKA01000049">
    <property type="protein sequence ID" value="CUR58667.1"/>
    <property type="molecule type" value="Genomic_DNA"/>
</dbReference>
<evidence type="ECO:0000256" key="1">
    <source>
        <dbReference type="SAM" id="MobiDB-lite"/>
    </source>
</evidence>
<feature type="compositionally biased region" description="Low complexity" evidence="1">
    <location>
        <begin position="71"/>
        <end position="87"/>
    </location>
</feature>
<keyword evidence="2" id="KW-1133">Transmembrane helix</keyword>
<name>A0A2P2C9K4_9ZZZZ</name>
<reference evidence="3" key="1">
    <citation type="submission" date="2015-08" db="EMBL/GenBank/DDBJ databases">
        <authorList>
            <person name="Babu N.S."/>
            <person name="Beckwith C.J."/>
            <person name="Beseler K.G."/>
            <person name="Brison A."/>
            <person name="Carone J.V."/>
            <person name="Caskin T.P."/>
            <person name="Diamond M."/>
            <person name="Durham M.E."/>
            <person name="Foxe J.M."/>
            <person name="Go M."/>
            <person name="Henderson B.A."/>
            <person name="Jones I.B."/>
            <person name="McGettigan J.A."/>
            <person name="Micheletti S.J."/>
            <person name="Nasrallah M.E."/>
            <person name="Ortiz D."/>
            <person name="Piller C.R."/>
            <person name="Privatt S.R."/>
            <person name="Schneider S.L."/>
            <person name="Sharp S."/>
            <person name="Smith T.C."/>
            <person name="Stanton J.D."/>
            <person name="Ullery H.E."/>
            <person name="Wilson R.J."/>
            <person name="Serrano M.G."/>
            <person name="Buck G."/>
            <person name="Lee V."/>
            <person name="Wang Y."/>
            <person name="Carvalho R."/>
            <person name="Voegtly L."/>
            <person name="Shi R."/>
            <person name="Duckworth R."/>
            <person name="Johnson A."/>
            <person name="Loviza R."/>
            <person name="Walstead R."/>
            <person name="Shah Z."/>
            <person name="Kiflezghi M."/>
            <person name="Wade K."/>
            <person name="Ball S.L."/>
            <person name="Bradley K.W."/>
            <person name="Asai D.J."/>
            <person name="Bowman C.A."/>
            <person name="Russell D.A."/>
            <person name="Pope W.H."/>
            <person name="Jacobs-Sera D."/>
            <person name="Hendrix R.W."/>
            <person name="Hatfull G.F."/>
        </authorList>
    </citation>
    <scope>NUCLEOTIDE SEQUENCE</scope>
</reference>
<accession>A0A2P2C9K4</accession>
<evidence type="ECO:0000313" key="3">
    <source>
        <dbReference type="EMBL" id="CUR58667.1"/>
    </source>
</evidence>
<gene>
    <name evidence="3" type="ORF">NOCA2530026</name>
</gene>
<proteinExistence type="predicted"/>
<keyword evidence="2" id="KW-0472">Membrane</keyword>
<sequence>MSQLLKDLMHDEADRIEVRPAPITAIVTGGRRRRTVRRTQVLVAVAASVAIIVGGSIGVNRLLADGGGGVAPDPADTPTAPVQTTDPSVPATGQPLVVDGSGVSTLPFGTPEDTVQASLEEQLGVPDVRLGPEEYARIPGNQGFFRDAQDNLSPSWGHRFTSVSCWGALCVIYGGDQAGSSQLRGWELAQFNRWSEGGRVKDLTTPDASLADSGVGLGDTWKELHAAFPGTRVGDAEGGSLSIRDTPWPGIFDGVAEWRLEGYWDAERPGFAPAGATVTRLSGGEGPQPGCC</sequence>
<feature type="region of interest" description="Disordered" evidence="1">
    <location>
        <begin position="69"/>
        <end position="90"/>
    </location>
</feature>